<name>A0A2H1WUX0_SPOFR</name>
<proteinExistence type="predicted"/>
<gene>
    <name evidence="3" type="ORF">SFRICE_033573</name>
</gene>
<evidence type="ECO:0000256" key="1">
    <source>
        <dbReference type="SAM" id="MobiDB-lite"/>
    </source>
</evidence>
<evidence type="ECO:0000313" key="3">
    <source>
        <dbReference type="EMBL" id="SOQ56766.1"/>
    </source>
</evidence>
<feature type="compositionally biased region" description="Basic and acidic residues" evidence="1">
    <location>
        <begin position="8"/>
        <end position="27"/>
    </location>
</feature>
<organism evidence="3">
    <name type="scientific">Spodoptera frugiperda</name>
    <name type="common">Fall armyworm</name>
    <dbReference type="NCBI Taxonomy" id="7108"/>
    <lineage>
        <taxon>Eukaryota</taxon>
        <taxon>Metazoa</taxon>
        <taxon>Ecdysozoa</taxon>
        <taxon>Arthropoda</taxon>
        <taxon>Hexapoda</taxon>
        <taxon>Insecta</taxon>
        <taxon>Pterygota</taxon>
        <taxon>Neoptera</taxon>
        <taxon>Endopterygota</taxon>
        <taxon>Lepidoptera</taxon>
        <taxon>Glossata</taxon>
        <taxon>Ditrysia</taxon>
        <taxon>Noctuoidea</taxon>
        <taxon>Noctuidae</taxon>
        <taxon>Amphipyrinae</taxon>
        <taxon>Spodoptera</taxon>
    </lineage>
</organism>
<protein>
    <submittedName>
        <fullName evidence="3">SFRICE_033573</fullName>
    </submittedName>
</protein>
<accession>A0A2H1WUX0</accession>
<feature type="transmembrane region" description="Helical" evidence="2">
    <location>
        <begin position="97"/>
        <end position="117"/>
    </location>
</feature>
<dbReference type="AlphaFoldDB" id="A0A2H1WUX0"/>
<sequence length="134" mass="14905">MKTRDRRAKQDFRGKQDKKGVKQEVSRSGKRHGSAVGAAESAAAARERTKRSGVEAVKLHLQVTGDPGRTSRSATSPALANYNITSRPTGQCWTMDLLFMNSYSVFFNLLAILHMILKRISGYPFTIIAYDRSL</sequence>
<evidence type="ECO:0000256" key="2">
    <source>
        <dbReference type="SAM" id="Phobius"/>
    </source>
</evidence>
<keyword evidence="2" id="KW-1133">Transmembrane helix</keyword>
<feature type="compositionally biased region" description="Low complexity" evidence="1">
    <location>
        <begin position="34"/>
        <end position="44"/>
    </location>
</feature>
<reference evidence="3" key="1">
    <citation type="submission" date="2016-07" db="EMBL/GenBank/DDBJ databases">
        <authorList>
            <person name="Bretaudeau A."/>
        </authorList>
    </citation>
    <scope>NUCLEOTIDE SEQUENCE</scope>
    <source>
        <strain evidence="3">Rice</strain>
        <tissue evidence="3">Whole body</tissue>
    </source>
</reference>
<feature type="region of interest" description="Disordered" evidence="1">
    <location>
        <begin position="1"/>
        <end position="52"/>
    </location>
</feature>
<keyword evidence="2" id="KW-0812">Transmembrane</keyword>
<dbReference type="EMBL" id="ODYU01011185">
    <property type="protein sequence ID" value="SOQ56766.1"/>
    <property type="molecule type" value="Genomic_DNA"/>
</dbReference>
<keyword evidence="2" id="KW-0472">Membrane</keyword>